<dbReference type="InterPro" id="IPR017455">
    <property type="entry name" value="Znf_FYVE-rel"/>
</dbReference>
<dbReference type="InterPro" id="IPR011011">
    <property type="entry name" value="Znf_FYVE_PHD"/>
</dbReference>
<name>A0A8T2JWM8_9PIPI</name>
<feature type="compositionally biased region" description="Basic and acidic residues" evidence="6">
    <location>
        <begin position="287"/>
        <end position="296"/>
    </location>
</feature>
<dbReference type="GO" id="GO:0008270">
    <property type="term" value="F:zinc ion binding"/>
    <property type="evidence" value="ECO:0007669"/>
    <property type="project" value="UniProtKB-KW"/>
</dbReference>
<dbReference type="CDD" id="cd19817">
    <property type="entry name" value="Bbox1_ANCHR-like"/>
    <property type="match status" value="1"/>
</dbReference>
<reference evidence="8" key="1">
    <citation type="thesis" date="2020" institute="ProQuest LLC" country="789 East Eisenhower Parkway, Ann Arbor, MI, USA">
        <title>Comparative Genomics and Chromosome Evolution.</title>
        <authorList>
            <person name="Mudd A.B."/>
        </authorList>
    </citation>
    <scope>NUCLEOTIDE SEQUENCE</scope>
    <source>
        <strain evidence="8">Female2</strain>
        <tissue evidence="8">Blood</tissue>
    </source>
</reference>
<evidence type="ECO:0000256" key="6">
    <source>
        <dbReference type="SAM" id="MobiDB-lite"/>
    </source>
</evidence>
<feature type="region of interest" description="Disordered" evidence="6">
    <location>
        <begin position="325"/>
        <end position="373"/>
    </location>
</feature>
<dbReference type="PROSITE" id="PS00518">
    <property type="entry name" value="ZF_RING_1"/>
    <property type="match status" value="1"/>
</dbReference>
<keyword evidence="1" id="KW-0479">Metal-binding</keyword>
<dbReference type="AlphaFoldDB" id="A0A8T2JWM8"/>
<dbReference type="PANTHER" id="PTHR46603">
    <property type="entry name" value="ABSCISSION/NOCUT CHECKPOINT REGULATOR"/>
    <property type="match status" value="1"/>
</dbReference>
<dbReference type="InterPro" id="IPR000306">
    <property type="entry name" value="Znf_FYVE"/>
</dbReference>
<evidence type="ECO:0000313" key="9">
    <source>
        <dbReference type="Proteomes" id="UP000812440"/>
    </source>
</evidence>
<dbReference type="EMBL" id="JAACNH010000003">
    <property type="protein sequence ID" value="KAG8449639.1"/>
    <property type="molecule type" value="Genomic_DNA"/>
</dbReference>
<comment type="caution">
    <text evidence="8">The sequence shown here is derived from an EMBL/GenBank/DDBJ whole genome shotgun (WGS) entry which is preliminary data.</text>
</comment>
<dbReference type="PROSITE" id="PS50178">
    <property type="entry name" value="ZF_FYVE"/>
    <property type="match status" value="1"/>
</dbReference>
<evidence type="ECO:0000259" key="7">
    <source>
        <dbReference type="PROSITE" id="PS50178"/>
    </source>
</evidence>
<evidence type="ECO:0000256" key="5">
    <source>
        <dbReference type="SAM" id="Coils"/>
    </source>
</evidence>
<dbReference type="GO" id="GO:0030496">
    <property type="term" value="C:midbody"/>
    <property type="evidence" value="ECO:0007669"/>
    <property type="project" value="TreeGrafter"/>
</dbReference>
<feature type="region of interest" description="Disordered" evidence="6">
    <location>
        <begin position="86"/>
        <end position="110"/>
    </location>
</feature>
<dbReference type="InterPro" id="IPR013083">
    <property type="entry name" value="Znf_RING/FYVE/PHD"/>
</dbReference>
<dbReference type="FunFam" id="3.30.40.10:FF:000701">
    <property type="entry name" value="Zinc finger FYVE-type containing 19"/>
    <property type="match status" value="1"/>
</dbReference>
<dbReference type="GO" id="GO:0032266">
    <property type="term" value="F:phosphatidylinositol-3-phosphate binding"/>
    <property type="evidence" value="ECO:0007669"/>
    <property type="project" value="TreeGrafter"/>
</dbReference>
<dbReference type="Pfam" id="PF01363">
    <property type="entry name" value="FYVE"/>
    <property type="match status" value="1"/>
</dbReference>
<evidence type="ECO:0000256" key="2">
    <source>
        <dbReference type="ARBA" id="ARBA00022771"/>
    </source>
</evidence>
<dbReference type="Proteomes" id="UP000812440">
    <property type="component" value="Chromosome 8_10"/>
</dbReference>
<evidence type="ECO:0000256" key="3">
    <source>
        <dbReference type="ARBA" id="ARBA00022833"/>
    </source>
</evidence>
<keyword evidence="3" id="KW-0862">Zinc</keyword>
<dbReference type="PANTHER" id="PTHR46603:SF1">
    <property type="entry name" value="ABSCISSION_NOCUT CHECKPOINT REGULATOR"/>
    <property type="match status" value="1"/>
</dbReference>
<feature type="compositionally biased region" description="Basic and acidic residues" evidence="6">
    <location>
        <begin position="206"/>
        <end position="220"/>
    </location>
</feature>
<feature type="region of interest" description="Disordered" evidence="6">
    <location>
        <begin position="287"/>
        <end position="306"/>
    </location>
</feature>
<accession>A0A8T2JWM8</accession>
<dbReference type="GO" id="GO:0005813">
    <property type="term" value="C:centrosome"/>
    <property type="evidence" value="ECO:0007669"/>
    <property type="project" value="TreeGrafter"/>
</dbReference>
<evidence type="ECO:0000256" key="1">
    <source>
        <dbReference type="ARBA" id="ARBA00022723"/>
    </source>
</evidence>
<dbReference type="GO" id="GO:0044878">
    <property type="term" value="P:mitotic cytokinesis checkpoint signaling"/>
    <property type="evidence" value="ECO:0007669"/>
    <property type="project" value="TreeGrafter"/>
</dbReference>
<dbReference type="GO" id="GO:0009838">
    <property type="term" value="P:abscission"/>
    <property type="evidence" value="ECO:0007669"/>
    <property type="project" value="TreeGrafter"/>
</dbReference>
<dbReference type="SUPFAM" id="SSF57845">
    <property type="entry name" value="B-box zinc-binding domain"/>
    <property type="match status" value="1"/>
</dbReference>
<feature type="region of interest" description="Disordered" evidence="6">
    <location>
        <begin position="206"/>
        <end position="240"/>
    </location>
</feature>
<proteinExistence type="predicted"/>
<dbReference type="InterPro" id="IPR017907">
    <property type="entry name" value="Znf_RING_CS"/>
</dbReference>
<keyword evidence="2 4" id="KW-0863">Zinc-finger</keyword>
<feature type="compositionally biased region" description="Polar residues" evidence="6">
    <location>
        <begin position="171"/>
        <end position="192"/>
    </location>
</feature>
<dbReference type="SUPFAM" id="SSF57903">
    <property type="entry name" value="FYVE/PHD zinc finger"/>
    <property type="match status" value="1"/>
</dbReference>
<keyword evidence="5" id="KW-0175">Coiled coil</keyword>
<keyword evidence="9" id="KW-1185">Reference proteome</keyword>
<protein>
    <recommendedName>
        <fullName evidence="7">FYVE-type domain-containing protein</fullName>
    </recommendedName>
</protein>
<organism evidence="8 9">
    <name type="scientific">Hymenochirus boettgeri</name>
    <name type="common">Congo dwarf clawed frog</name>
    <dbReference type="NCBI Taxonomy" id="247094"/>
    <lineage>
        <taxon>Eukaryota</taxon>
        <taxon>Metazoa</taxon>
        <taxon>Chordata</taxon>
        <taxon>Craniata</taxon>
        <taxon>Vertebrata</taxon>
        <taxon>Euteleostomi</taxon>
        <taxon>Amphibia</taxon>
        <taxon>Batrachia</taxon>
        <taxon>Anura</taxon>
        <taxon>Pipoidea</taxon>
        <taxon>Pipidae</taxon>
        <taxon>Pipinae</taxon>
        <taxon>Hymenochirus</taxon>
    </lineage>
</organism>
<dbReference type="CDD" id="cd15749">
    <property type="entry name" value="FYVE_ZFY19"/>
    <property type="match status" value="1"/>
</dbReference>
<feature type="coiled-coil region" evidence="5">
    <location>
        <begin position="242"/>
        <end position="276"/>
    </location>
</feature>
<dbReference type="GO" id="GO:0032154">
    <property type="term" value="C:cleavage furrow"/>
    <property type="evidence" value="ECO:0007669"/>
    <property type="project" value="TreeGrafter"/>
</dbReference>
<dbReference type="InterPro" id="IPR044553">
    <property type="entry name" value="Bbox1_ANCHR"/>
</dbReference>
<dbReference type="SMART" id="SM00064">
    <property type="entry name" value="FYVE"/>
    <property type="match status" value="1"/>
</dbReference>
<sequence length="433" mass="48458">MDRRCFGCASKFSMFKKECGCKSCGHSYCASCLGFSAVLPTYGAAKQKVCKRCYETISSGGNPKSNSSKWSPPENYKKRVAALEAKTNQSGGIQRPLGAPRFGTDSSYQRLSSEDKAIADRLERLKQETKPKSIPSTSEIESRLEALAKEPQRHIPSAEEMEDRLAILQGRTPTSKNQRQVHQPPDTRTQTQKADDLLTQLKEEVAIDENGEKTHSEDLRSQPINDLGEVGGKSNWAEPDPVQLEKEKNKLLIEAAAELKNDNTREEKILDIAKRLAVLQGRDPDKVTPDCYKLPDSDEENEEGAMERVLKQISEEVALDEASGFNIVPEQTVPRTDSLGIPPSNTSQVTGKKVTSKCQPPAPRRLAPVYKEPDSDEEELPWCSICNEDAILTCHDCDDDLYCKRCFREGHDEFDRKEHRTSAYRPPTKKRGK</sequence>
<gene>
    <name evidence="8" type="ORF">GDO86_016324</name>
</gene>
<evidence type="ECO:0000256" key="4">
    <source>
        <dbReference type="PROSITE-ProRule" id="PRU00091"/>
    </source>
</evidence>
<dbReference type="Pfam" id="PF22586">
    <property type="entry name" value="ANCHR-like_BBOX"/>
    <property type="match status" value="1"/>
</dbReference>
<dbReference type="OrthoDB" id="5407799at2759"/>
<feature type="domain" description="FYVE-type" evidence="7">
    <location>
        <begin position="1"/>
        <end position="58"/>
    </location>
</feature>
<feature type="region of interest" description="Disordered" evidence="6">
    <location>
        <begin position="170"/>
        <end position="194"/>
    </location>
</feature>
<dbReference type="Gene3D" id="3.30.40.10">
    <property type="entry name" value="Zinc/RING finger domain, C3HC4 (zinc finger)"/>
    <property type="match status" value="1"/>
</dbReference>
<evidence type="ECO:0000313" key="8">
    <source>
        <dbReference type="EMBL" id="KAG8449639.1"/>
    </source>
</evidence>